<accession>A0A232LUW4</accession>
<feature type="domain" description="DUF4140" evidence="3">
    <location>
        <begin position="21"/>
        <end position="143"/>
    </location>
</feature>
<gene>
    <name evidence="4" type="ORF">Egran_04362</name>
</gene>
<dbReference type="Pfam" id="PF13600">
    <property type="entry name" value="DUF4140"/>
    <property type="match status" value="1"/>
</dbReference>
<evidence type="ECO:0000256" key="1">
    <source>
        <dbReference type="SAM" id="MobiDB-lite"/>
    </source>
</evidence>
<evidence type="ECO:0008006" key="6">
    <source>
        <dbReference type="Google" id="ProtNLM"/>
    </source>
</evidence>
<evidence type="ECO:0000259" key="3">
    <source>
        <dbReference type="Pfam" id="PF13600"/>
    </source>
</evidence>
<dbReference type="PANTHER" id="PTHR31005">
    <property type="entry name" value="DUF4139 DOMAIN-CONTAINING PROTEIN"/>
    <property type="match status" value="1"/>
</dbReference>
<feature type="region of interest" description="Disordered" evidence="1">
    <location>
        <begin position="423"/>
        <end position="462"/>
    </location>
</feature>
<organism evidence="4 5">
    <name type="scientific">Elaphomyces granulatus</name>
    <dbReference type="NCBI Taxonomy" id="519963"/>
    <lineage>
        <taxon>Eukaryota</taxon>
        <taxon>Fungi</taxon>
        <taxon>Dikarya</taxon>
        <taxon>Ascomycota</taxon>
        <taxon>Pezizomycotina</taxon>
        <taxon>Eurotiomycetes</taxon>
        <taxon>Eurotiomycetidae</taxon>
        <taxon>Eurotiales</taxon>
        <taxon>Elaphomycetaceae</taxon>
        <taxon>Elaphomyces</taxon>
    </lineage>
</organism>
<evidence type="ECO:0000313" key="5">
    <source>
        <dbReference type="Proteomes" id="UP000243515"/>
    </source>
</evidence>
<dbReference type="Proteomes" id="UP000243515">
    <property type="component" value="Unassembled WGS sequence"/>
</dbReference>
<feature type="region of interest" description="Disordered" evidence="1">
    <location>
        <begin position="210"/>
        <end position="236"/>
    </location>
</feature>
<dbReference type="EMBL" id="NPHW01004472">
    <property type="protein sequence ID" value="OXV07874.1"/>
    <property type="molecule type" value="Genomic_DNA"/>
</dbReference>
<feature type="compositionally biased region" description="Basic residues" evidence="1">
    <location>
        <begin position="220"/>
        <end position="234"/>
    </location>
</feature>
<dbReference type="AlphaFoldDB" id="A0A232LUW4"/>
<proteinExistence type="predicted"/>
<evidence type="ECO:0000313" key="4">
    <source>
        <dbReference type="EMBL" id="OXV07874.1"/>
    </source>
</evidence>
<dbReference type="OrthoDB" id="10068793at2759"/>
<dbReference type="InterPro" id="IPR025554">
    <property type="entry name" value="DUF4140"/>
</dbReference>
<feature type="region of interest" description="Disordered" evidence="1">
    <location>
        <begin position="80"/>
        <end position="107"/>
    </location>
</feature>
<dbReference type="InterPro" id="IPR037291">
    <property type="entry name" value="DUF4139"/>
</dbReference>
<sequence>MSTNVVYTTEFLVSNLTTKSVTLGPTSATVVREIQDVQVKPGPNEVTLLGLDPYVNVDSIRVDGRGPATITDIQTEKVPRKERFEEVCPDDSDDEISDTDSEDDFGVDKSDLEKARKKLRDARAALASLKDENSSAITALQFLDRYGNSMRAEQVGLTQMNDFLTLYRMQRAELSDIHQRTSANITDSGEQVDELERKICRLEITHKRAKKAASKEARKSREKRVREKQRKARQRLQEREERQKFWTYEVLQVIVHLDGFFNLTPNSSRRNSVVGKQKDIDLQETVSLSITYVVPLGSWSPRYELNIETPSSSGRIVYRAEFQNVSSETWTDTTVILSTSQTSFSSLDERIPLLSAWHVKLLGGSSPGNKTNWESGLESKSEINAQNTQFMEKSAALQMKKARVHNYSLHAAQVQAIPASAMFPHTQGPRDAPQTQMAQDQARSRGPTSAPARPQGSLFGTSQPLALLGSQEASLSRGFGSGRVSLSRTDEEVPKGDALVEEDNGFDSQTLSGASNVLSHQESLRQDYGLTTTYDLPGHRTLTPSSVSRRHVIAELDLSAITLSHVVVPKLRPAAFLKARIKNTSLVTLLRGKAGMTVDGTFLGSITLPACAPDDFFNLSLGVDPSIVVTYAKPTVRRSTSGFFAKEDSAVFSRVCWIKNTKNTTVSISVHEQVPVSEDERLRINILEPKGLEKEGDRKKIEVSKDQWGTGTVSLGKNREVKWDIALQKGKDVKLVLEYEARIPGGQKIIGLD</sequence>
<protein>
    <recommendedName>
        <fullName evidence="6">DUF4139 domain-containing protein</fullName>
    </recommendedName>
</protein>
<reference evidence="4 5" key="1">
    <citation type="journal article" date="2015" name="Environ. Microbiol.">
        <title>Metagenome sequence of Elaphomyces granulatus from sporocarp tissue reveals Ascomycota ectomycorrhizal fingerprints of genome expansion and a Proteobacteria-rich microbiome.</title>
        <authorList>
            <person name="Quandt C.A."/>
            <person name="Kohler A."/>
            <person name="Hesse C.N."/>
            <person name="Sharpton T.J."/>
            <person name="Martin F."/>
            <person name="Spatafora J.W."/>
        </authorList>
    </citation>
    <scope>NUCLEOTIDE SEQUENCE [LARGE SCALE GENOMIC DNA]</scope>
    <source>
        <strain evidence="4 5">OSC145934</strain>
    </source>
</reference>
<name>A0A232LUW4_9EURO</name>
<evidence type="ECO:0000259" key="2">
    <source>
        <dbReference type="Pfam" id="PF13598"/>
    </source>
</evidence>
<dbReference type="InterPro" id="IPR011935">
    <property type="entry name" value="CHP02231"/>
</dbReference>
<dbReference type="PANTHER" id="PTHR31005:SF8">
    <property type="entry name" value="DUF4139 DOMAIN-CONTAINING PROTEIN"/>
    <property type="match status" value="1"/>
</dbReference>
<comment type="caution">
    <text evidence="4">The sequence shown here is derived from an EMBL/GenBank/DDBJ whole genome shotgun (WGS) entry which is preliminary data.</text>
</comment>
<dbReference type="Pfam" id="PF13598">
    <property type="entry name" value="DUF4139"/>
    <property type="match status" value="1"/>
</dbReference>
<feature type="compositionally biased region" description="Acidic residues" evidence="1">
    <location>
        <begin position="87"/>
        <end position="105"/>
    </location>
</feature>
<keyword evidence="5" id="KW-1185">Reference proteome</keyword>
<feature type="domain" description="DUF4139" evidence="2">
    <location>
        <begin position="288"/>
        <end position="744"/>
    </location>
</feature>